<feature type="compositionally biased region" description="Low complexity" evidence="1">
    <location>
        <begin position="67"/>
        <end position="95"/>
    </location>
</feature>
<reference evidence="3" key="1">
    <citation type="submission" date="2020-03" db="EMBL/GenBank/DDBJ databases">
        <title>Long-read based genome assembly of a Labrador retriever dog.</title>
        <authorList>
            <person name="Eory L."/>
            <person name="Zhang W."/>
            <person name="Schoenebeck J."/>
        </authorList>
    </citation>
    <scope>NUCLEOTIDE SEQUENCE [LARGE SCALE GENOMIC DNA]</scope>
    <source>
        <strain evidence="3">Labrador retriever</strain>
    </source>
</reference>
<dbReference type="Pfam" id="PF16101">
    <property type="entry name" value="PRIMA1"/>
    <property type="match status" value="1"/>
</dbReference>
<evidence type="ECO:0000313" key="4">
    <source>
        <dbReference type="Proteomes" id="UP000805418"/>
    </source>
</evidence>
<dbReference type="OrthoDB" id="8885320at2759"/>
<feature type="region of interest" description="Disordered" evidence="1">
    <location>
        <begin position="67"/>
        <end position="238"/>
    </location>
</feature>
<keyword evidence="2" id="KW-1133">Transmembrane helix</keyword>
<gene>
    <name evidence="3" type="primary">PRIMA1</name>
</gene>
<sequence>INKLLSAQYTIASLDGDEESLQRRWRRRRGARAGAQPGAGGGRGSGGAHVCFPFSCIIYFASARSPAAPAGAPGQRLSRASAAGEGSSGTPAPRAAARRHREGRGPGEARAAGSGRLGGDFPRPPAPPPARPPPRPGPGRGREPPRAAAPCAPRPAPRAGAQLPAPAGQPARPQPRANFCSGARRSSRRSSRRVKPPGARAAARVRTEAPPRGRGTGEAAGFKWGPSGGSGAVRRGGSVDLPSPRRGAAGPPPGKFAPGALVPRAEMLLRDLVLRRGCCWPSLLLHCALHPLWGFVQVTHGEPQKSCSKVADSCPHICQCRPPPLLPPPPPPPPPPRLLSAPAPNSTSCPAEESWWSGLVIIIAVCCASLVFLTVLVIICYKAIKRKPLRKEENGTSVAEYPMTSSPSNKGADVNSAVV</sequence>
<keyword evidence="4" id="KW-1185">Reference proteome</keyword>
<protein>
    <submittedName>
        <fullName evidence="3">Proline rich membrane anchor 1</fullName>
    </submittedName>
</protein>
<feature type="compositionally biased region" description="Pro residues" evidence="1">
    <location>
        <begin position="122"/>
        <end position="137"/>
    </location>
</feature>
<reference evidence="3" key="2">
    <citation type="submission" date="2025-08" db="UniProtKB">
        <authorList>
            <consortium name="Ensembl"/>
        </authorList>
    </citation>
    <scope>IDENTIFICATION</scope>
    <source>
        <strain evidence="3">Boxer</strain>
    </source>
</reference>
<evidence type="ECO:0000313" key="3">
    <source>
        <dbReference type="Ensembl" id="ENSCAFP00845003444.1"/>
    </source>
</evidence>
<dbReference type="Proteomes" id="UP000805418">
    <property type="component" value="Chromosome 8"/>
</dbReference>
<keyword evidence="2" id="KW-0812">Transmembrane</keyword>
<dbReference type="AlphaFoldDB" id="A0A8I3ML01"/>
<feature type="compositionally biased region" description="Gly residues" evidence="1">
    <location>
        <begin position="37"/>
        <end position="46"/>
    </location>
</feature>
<reference evidence="3" key="3">
    <citation type="submission" date="2025-09" db="UniProtKB">
        <authorList>
            <consortium name="Ensembl"/>
        </authorList>
    </citation>
    <scope>IDENTIFICATION</scope>
    <source>
        <strain evidence="3">Boxer</strain>
    </source>
</reference>
<evidence type="ECO:0000256" key="1">
    <source>
        <dbReference type="SAM" id="MobiDB-lite"/>
    </source>
</evidence>
<feature type="compositionally biased region" description="Low complexity" evidence="1">
    <location>
        <begin position="146"/>
        <end position="177"/>
    </location>
</feature>
<dbReference type="GeneTree" id="ENSGT00390000006240"/>
<feature type="compositionally biased region" description="Basic residues" evidence="1">
    <location>
        <begin position="185"/>
        <end position="195"/>
    </location>
</feature>
<evidence type="ECO:0000256" key="2">
    <source>
        <dbReference type="SAM" id="Phobius"/>
    </source>
</evidence>
<accession>A0A8I3ML01</accession>
<proteinExistence type="predicted"/>
<dbReference type="Ensembl" id="ENSCAFT00845004313.1">
    <property type="protein sequence ID" value="ENSCAFP00845003444.1"/>
    <property type="gene ID" value="ENSCAFG00845002449.1"/>
</dbReference>
<feature type="region of interest" description="Disordered" evidence="1">
    <location>
        <begin position="393"/>
        <end position="419"/>
    </location>
</feature>
<feature type="region of interest" description="Disordered" evidence="1">
    <location>
        <begin position="17"/>
        <end position="46"/>
    </location>
</feature>
<keyword evidence="2" id="KW-0472">Membrane</keyword>
<dbReference type="InterPro" id="IPR029659">
    <property type="entry name" value="PRIMA1"/>
</dbReference>
<feature type="transmembrane region" description="Helical" evidence="2">
    <location>
        <begin position="355"/>
        <end position="381"/>
    </location>
</feature>
<organism evidence="3 4">
    <name type="scientific">Canis lupus familiaris</name>
    <name type="common">Dog</name>
    <name type="synonym">Canis familiaris</name>
    <dbReference type="NCBI Taxonomy" id="9615"/>
    <lineage>
        <taxon>Eukaryota</taxon>
        <taxon>Metazoa</taxon>
        <taxon>Chordata</taxon>
        <taxon>Craniata</taxon>
        <taxon>Vertebrata</taxon>
        <taxon>Euteleostomi</taxon>
        <taxon>Mammalia</taxon>
        <taxon>Eutheria</taxon>
        <taxon>Laurasiatheria</taxon>
        <taxon>Carnivora</taxon>
        <taxon>Caniformia</taxon>
        <taxon>Canidae</taxon>
        <taxon>Canis</taxon>
    </lineage>
</organism>
<name>A0A8I3ML01_CANLF</name>